<accession>A0A177Y7W1</accession>
<evidence type="ECO:0000313" key="2">
    <source>
        <dbReference type="Proteomes" id="UP000077519"/>
    </source>
</evidence>
<name>A0A177Y7W1_9NOCA</name>
<sequence>MTSDWPHDWPLTARTIAAATDDAIAAATARSVEQFADAIETLTSEDPAQLGLIHAEMVRSLLEELHPDGLTGEDVQDALTRTVRSAAEWNPSVDVDGFVEVLTGALGVADTEERRPRPRPEHAVLLMADLLVRRKASGKLYIRRAVAEVQRAQTMEMP</sequence>
<comment type="caution">
    <text evidence="1">The sequence shown here is derived from an EMBL/GenBank/DDBJ whole genome shotgun (WGS) entry which is preliminary data.</text>
</comment>
<dbReference type="Proteomes" id="UP000077519">
    <property type="component" value="Unassembled WGS sequence"/>
</dbReference>
<evidence type="ECO:0000313" key="1">
    <source>
        <dbReference type="EMBL" id="OAK51575.1"/>
    </source>
</evidence>
<dbReference type="AlphaFoldDB" id="A0A177Y7W1"/>
<proteinExistence type="predicted"/>
<dbReference type="EMBL" id="LVHI01000038">
    <property type="protein sequence ID" value="OAK51575.1"/>
    <property type="molecule type" value="Genomic_DNA"/>
</dbReference>
<gene>
    <name evidence="1" type="ORF">A3K89_11675</name>
</gene>
<reference evidence="1 2" key="1">
    <citation type="submission" date="2016-03" db="EMBL/GenBank/DDBJ databases">
        <title>Genome sequence of Rhodococcus kyotonensis KB10.</title>
        <authorList>
            <person name="Jeong H."/>
            <person name="Hong C.E."/>
            <person name="Jo S.H."/>
            <person name="Park J.M."/>
        </authorList>
    </citation>
    <scope>NUCLEOTIDE SEQUENCE [LARGE SCALE GENOMIC DNA]</scope>
    <source>
        <strain evidence="1 2">KB10</strain>
    </source>
</reference>
<protein>
    <submittedName>
        <fullName evidence="1">Uncharacterized protein</fullName>
    </submittedName>
</protein>
<organism evidence="1 2">
    <name type="scientific">Rhodococcoides kyotonense</name>
    <dbReference type="NCBI Taxonomy" id="398843"/>
    <lineage>
        <taxon>Bacteria</taxon>
        <taxon>Bacillati</taxon>
        <taxon>Actinomycetota</taxon>
        <taxon>Actinomycetes</taxon>
        <taxon>Mycobacteriales</taxon>
        <taxon>Nocardiaceae</taxon>
        <taxon>Rhodococcoides</taxon>
    </lineage>
</organism>
<dbReference type="RefSeq" id="WP_068430897.1">
    <property type="nucleotide sequence ID" value="NZ_LVHI01000038.1"/>
</dbReference>
<keyword evidence="2" id="KW-1185">Reference proteome</keyword>